<sequence length="150" mass="17474">MKESKAYKTYLGYATGTVPPKVVRKFKKASPYKKDSMPIPANEEPSKRKEKVDVARGKGIDLLSEVALTEEAQMKEEVSRKIIVKNINRILSKTQMEANQISNLINKMMMMKLKMMMMKLKMIMMMISLKVIKMDEWTAMMFKIKRQMLE</sequence>
<dbReference type="AlphaFoldDB" id="A0A699KGY2"/>
<comment type="caution">
    <text evidence="2">The sequence shown here is derived from an EMBL/GenBank/DDBJ whole genome shotgun (WGS) entry which is preliminary data.</text>
</comment>
<gene>
    <name evidence="2" type="ORF">Tci_666261</name>
</gene>
<reference evidence="2" key="1">
    <citation type="journal article" date="2019" name="Sci. Rep.">
        <title>Draft genome of Tanacetum cinerariifolium, the natural source of mosquito coil.</title>
        <authorList>
            <person name="Yamashiro T."/>
            <person name="Shiraishi A."/>
            <person name="Satake H."/>
            <person name="Nakayama K."/>
        </authorList>
    </citation>
    <scope>NUCLEOTIDE SEQUENCE</scope>
</reference>
<name>A0A699KGY2_TANCI</name>
<feature type="region of interest" description="Disordered" evidence="1">
    <location>
        <begin position="29"/>
        <end position="52"/>
    </location>
</feature>
<dbReference type="EMBL" id="BKCJ010518894">
    <property type="protein sequence ID" value="GFA94289.1"/>
    <property type="molecule type" value="Genomic_DNA"/>
</dbReference>
<accession>A0A699KGY2</accession>
<protein>
    <submittedName>
        <fullName evidence="2">Uncharacterized protein</fullName>
    </submittedName>
</protein>
<proteinExistence type="predicted"/>
<evidence type="ECO:0000256" key="1">
    <source>
        <dbReference type="SAM" id="MobiDB-lite"/>
    </source>
</evidence>
<organism evidence="2">
    <name type="scientific">Tanacetum cinerariifolium</name>
    <name type="common">Dalmatian daisy</name>
    <name type="synonym">Chrysanthemum cinerariifolium</name>
    <dbReference type="NCBI Taxonomy" id="118510"/>
    <lineage>
        <taxon>Eukaryota</taxon>
        <taxon>Viridiplantae</taxon>
        <taxon>Streptophyta</taxon>
        <taxon>Embryophyta</taxon>
        <taxon>Tracheophyta</taxon>
        <taxon>Spermatophyta</taxon>
        <taxon>Magnoliopsida</taxon>
        <taxon>eudicotyledons</taxon>
        <taxon>Gunneridae</taxon>
        <taxon>Pentapetalae</taxon>
        <taxon>asterids</taxon>
        <taxon>campanulids</taxon>
        <taxon>Asterales</taxon>
        <taxon>Asteraceae</taxon>
        <taxon>Asteroideae</taxon>
        <taxon>Anthemideae</taxon>
        <taxon>Anthemidinae</taxon>
        <taxon>Tanacetum</taxon>
    </lineage>
</organism>
<evidence type="ECO:0000313" key="2">
    <source>
        <dbReference type="EMBL" id="GFA94289.1"/>
    </source>
</evidence>